<evidence type="ECO:0000313" key="5">
    <source>
        <dbReference type="EMBL" id="PWE30276.1"/>
    </source>
</evidence>
<evidence type="ECO:0000256" key="2">
    <source>
        <dbReference type="ARBA" id="ARBA00022747"/>
    </source>
</evidence>
<evidence type="ECO:0000256" key="3">
    <source>
        <dbReference type="ARBA" id="ARBA00023125"/>
    </source>
</evidence>
<dbReference type="GO" id="GO:0004519">
    <property type="term" value="F:endonuclease activity"/>
    <property type="evidence" value="ECO:0007669"/>
    <property type="project" value="UniProtKB-KW"/>
</dbReference>
<dbReference type="GO" id="GO:0009307">
    <property type="term" value="P:DNA restriction-modification system"/>
    <property type="evidence" value="ECO:0007669"/>
    <property type="project" value="UniProtKB-KW"/>
</dbReference>
<comment type="similarity">
    <text evidence="1">Belongs to the type-I restriction system S methylase family.</text>
</comment>
<dbReference type="CDD" id="cd17260">
    <property type="entry name" value="RMtype1_S_EcoEI-TRD1-CR1_like"/>
    <property type="match status" value="1"/>
</dbReference>
<comment type="caution">
    <text evidence="5">The sequence shown here is derived from an EMBL/GenBank/DDBJ whole genome shotgun (WGS) entry which is preliminary data.</text>
</comment>
<dbReference type="Gene3D" id="3.90.220.20">
    <property type="entry name" value="DNA methylase specificity domains"/>
    <property type="match status" value="2"/>
</dbReference>
<proteinExistence type="inferred from homology"/>
<dbReference type="AlphaFoldDB" id="A0A2U2CEG2"/>
<dbReference type="Pfam" id="PF01420">
    <property type="entry name" value="Methylase_S"/>
    <property type="match status" value="1"/>
</dbReference>
<dbReference type="SUPFAM" id="SSF116734">
    <property type="entry name" value="DNA methylase specificity domain"/>
    <property type="match status" value="2"/>
</dbReference>
<evidence type="ECO:0000313" key="6">
    <source>
        <dbReference type="Proteomes" id="UP000244940"/>
    </source>
</evidence>
<dbReference type="InterPro" id="IPR000055">
    <property type="entry name" value="Restrct_endonuc_typeI_TRD"/>
</dbReference>
<dbReference type="GeneID" id="94364471"/>
<dbReference type="InterPro" id="IPR044946">
    <property type="entry name" value="Restrct_endonuc_typeI_TRD_sf"/>
</dbReference>
<keyword evidence="6" id="KW-1185">Reference proteome</keyword>
<dbReference type="RefSeq" id="WP_109532421.1">
    <property type="nucleotide sequence ID" value="NZ_QEYD01000003.1"/>
</dbReference>
<gene>
    <name evidence="5" type="ORF">C4N9_06185</name>
</gene>
<dbReference type="EMBL" id="QEYD01000003">
    <property type="protein sequence ID" value="PWE30276.1"/>
    <property type="molecule type" value="Genomic_DNA"/>
</dbReference>
<dbReference type="PANTHER" id="PTHR43140:SF1">
    <property type="entry name" value="TYPE I RESTRICTION ENZYME ECOKI SPECIFICITY SUBUNIT"/>
    <property type="match status" value="1"/>
</dbReference>
<dbReference type="InterPro" id="IPR051212">
    <property type="entry name" value="Type-I_RE_S_subunit"/>
</dbReference>
<accession>A0A2U2CEG2</accession>
<keyword evidence="5" id="KW-0378">Hydrolase</keyword>
<sequence length="567" mass="62587">MNAERLLEVYDQMSEAPDAIARLRRFVLDLAVRGKLVEQDAGDEPAARLVQRIEDRKAEILSESGLRKPRKVADMDPAEIWADLPANWAWSQISNLGFISPRNEADDHVEASFVPMPMISTEYGVANDHEVRPWAEIKKGYTHFAEGDVGLAKITPCFENGKSTVFRNLTGGFGSGTTELHILRPVLVDPDFVVLFLKSPQFIETGIPKMTGTAGQKRVSSEYFTSSPFPLPPLAEQHRIVAKVDELMALCDRLAEARKTREEVRDKLTAASFARLTPPDTNPEDFPTHAAFVLEALPALTTRPDQIKTLRQTILNLAVRGKLVEQDLADEPASELLKAIEAERHLKVKAKKIRTSKPLAAIRNDELPFDLPSGWVWVRLGNIIQLISGQHLQPSEYSENIDEGLPYITGPSDFGSNGAVVRRAALVRKAVAIKGQLLITVKGSGVGKAMICDLNEVAISRQLMAMEPLGWEIGFLELIADRLAVKLQEEARSLIPGISREDISEFVVALPPLAEQHRIVAKVDALMALCDRLEAALTTTDTTRIRLLEALLHEALNPATDALEAVE</sequence>
<evidence type="ECO:0000259" key="4">
    <source>
        <dbReference type="Pfam" id="PF01420"/>
    </source>
</evidence>
<feature type="domain" description="Type I restriction modification DNA specificity" evidence="4">
    <location>
        <begin position="372"/>
        <end position="537"/>
    </location>
</feature>
<name>A0A2U2CEG2_9RHOB</name>
<protein>
    <submittedName>
        <fullName evidence="5">Restriction endonuclease subunit S</fullName>
    </submittedName>
</protein>
<dbReference type="GO" id="GO:0003677">
    <property type="term" value="F:DNA binding"/>
    <property type="evidence" value="ECO:0007669"/>
    <property type="project" value="UniProtKB-KW"/>
</dbReference>
<reference evidence="5 6" key="1">
    <citation type="submission" date="2018-05" db="EMBL/GenBank/DDBJ databases">
        <title>Pararhodobacter marina sp. nov., isolated from deep-sea water of the Indian Ocean.</title>
        <authorList>
            <person name="Lai Q.Sr."/>
            <person name="Liu X."/>
            <person name="Shao Z."/>
        </authorList>
    </citation>
    <scope>NUCLEOTIDE SEQUENCE [LARGE SCALE GENOMIC DNA]</scope>
    <source>
        <strain evidence="5 6">CIC4N-9</strain>
    </source>
</reference>
<dbReference type="Proteomes" id="UP000244940">
    <property type="component" value="Unassembled WGS sequence"/>
</dbReference>
<organism evidence="5 6">
    <name type="scientific">Pararhodobacter marinus</name>
    <dbReference type="NCBI Taxonomy" id="2184063"/>
    <lineage>
        <taxon>Bacteria</taxon>
        <taxon>Pseudomonadati</taxon>
        <taxon>Pseudomonadota</taxon>
        <taxon>Alphaproteobacteria</taxon>
        <taxon>Rhodobacterales</taxon>
        <taxon>Paracoccaceae</taxon>
        <taxon>Pararhodobacter</taxon>
    </lineage>
</organism>
<evidence type="ECO:0000256" key="1">
    <source>
        <dbReference type="ARBA" id="ARBA00010923"/>
    </source>
</evidence>
<keyword evidence="5" id="KW-0540">Nuclease</keyword>
<keyword evidence="2" id="KW-0680">Restriction system</keyword>
<dbReference type="PANTHER" id="PTHR43140">
    <property type="entry name" value="TYPE-1 RESTRICTION ENZYME ECOKI SPECIFICITY PROTEIN"/>
    <property type="match status" value="1"/>
</dbReference>
<keyword evidence="3" id="KW-0238">DNA-binding</keyword>
<keyword evidence="5" id="KW-0255">Endonuclease</keyword>
<dbReference type="OrthoDB" id="164285at2"/>